<dbReference type="KEGG" id="lpav:PLANPX_5677"/>
<dbReference type="Pfam" id="PF04542">
    <property type="entry name" value="Sigma70_r2"/>
    <property type="match status" value="1"/>
</dbReference>
<dbReference type="InterPro" id="IPR036388">
    <property type="entry name" value="WH-like_DNA-bd_sf"/>
</dbReference>
<dbReference type="Pfam" id="PF08281">
    <property type="entry name" value="Sigma70_r4_2"/>
    <property type="match status" value="1"/>
</dbReference>
<evidence type="ECO:0000313" key="7">
    <source>
        <dbReference type="EMBL" id="BBO36065.1"/>
    </source>
</evidence>
<dbReference type="InterPro" id="IPR007627">
    <property type="entry name" value="RNA_pol_sigma70_r2"/>
</dbReference>
<evidence type="ECO:0000256" key="1">
    <source>
        <dbReference type="ARBA" id="ARBA00010641"/>
    </source>
</evidence>
<dbReference type="NCBIfam" id="TIGR02989">
    <property type="entry name" value="Sig-70_gvs1"/>
    <property type="match status" value="1"/>
</dbReference>
<dbReference type="Proteomes" id="UP000326837">
    <property type="component" value="Chromosome"/>
</dbReference>
<dbReference type="GO" id="GO:0016987">
    <property type="term" value="F:sigma factor activity"/>
    <property type="evidence" value="ECO:0007669"/>
    <property type="project" value="UniProtKB-KW"/>
</dbReference>
<keyword evidence="2" id="KW-0805">Transcription regulation</keyword>
<evidence type="ECO:0000313" key="8">
    <source>
        <dbReference type="Proteomes" id="UP000326837"/>
    </source>
</evidence>
<evidence type="ECO:0008006" key="9">
    <source>
        <dbReference type="Google" id="ProtNLM"/>
    </source>
</evidence>
<evidence type="ECO:0000259" key="5">
    <source>
        <dbReference type="Pfam" id="PF04542"/>
    </source>
</evidence>
<accession>A0A5K7XI39</accession>
<dbReference type="PANTHER" id="PTHR43133">
    <property type="entry name" value="RNA POLYMERASE ECF-TYPE SIGMA FACTO"/>
    <property type="match status" value="1"/>
</dbReference>
<evidence type="ECO:0000259" key="6">
    <source>
        <dbReference type="Pfam" id="PF08281"/>
    </source>
</evidence>
<evidence type="ECO:0000256" key="3">
    <source>
        <dbReference type="ARBA" id="ARBA00023082"/>
    </source>
</evidence>
<dbReference type="InterPro" id="IPR039425">
    <property type="entry name" value="RNA_pol_sigma-70-like"/>
</dbReference>
<name>A0A5K7XI39_9BACT</name>
<dbReference type="SUPFAM" id="SSF88659">
    <property type="entry name" value="Sigma3 and sigma4 domains of RNA polymerase sigma factors"/>
    <property type="match status" value="1"/>
</dbReference>
<protein>
    <recommendedName>
        <fullName evidence="9">RNA polymerase sigma-70 region 2 domain-containing protein</fullName>
    </recommendedName>
</protein>
<dbReference type="Gene3D" id="1.10.1740.10">
    <property type="match status" value="1"/>
</dbReference>
<dbReference type="EMBL" id="AP021861">
    <property type="protein sequence ID" value="BBO36065.1"/>
    <property type="molecule type" value="Genomic_DNA"/>
</dbReference>
<keyword evidence="4" id="KW-0804">Transcription</keyword>
<dbReference type="NCBIfam" id="TIGR02937">
    <property type="entry name" value="sigma70-ECF"/>
    <property type="match status" value="1"/>
</dbReference>
<dbReference type="RefSeq" id="WP_152101309.1">
    <property type="nucleotide sequence ID" value="NZ_AP021861.1"/>
</dbReference>
<organism evidence="7 8">
    <name type="scientific">Lacipirellula parvula</name>
    <dbReference type="NCBI Taxonomy" id="2650471"/>
    <lineage>
        <taxon>Bacteria</taxon>
        <taxon>Pseudomonadati</taxon>
        <taxon>Planctomycetota</taxon>
        <taxon>Planctomycetia</taxon>
        <taxon>Pirellulales</taxon>
        <taxon>Lacipirellulaceae</taxon>
        <taxon>Lacipirellula</taxon>
    </lineage>
</organism>
<feature type="domain" description="RNA polymerase sigma factor 70 region 4 type 2" evidence="6">
    <location>
        <begin position="109"/>
        <end position="160"/>
    </location>
</feature>
<keyword evidence="8" id="KW-1185">Reference proteome</keyword>
<gene>
    <name evidence="7" type="ORF">PLANPX_5677</name>
</gene>
<dbReference type="InterPro" id="IPR013325">
    <property type="entry name" value="RNA_pol_sigma_r2"/>
</dbReference>
<dbReference type="GO" id="GO:0006352">
    <property type="term" value="P:DNA-templated transcription initiation"/>
    <property type="evidence" value="ECO:0007669"/>
    <property type="project" value="InterPro"/>
</dbReference>
<dbReference type="InterPro" id="IPR013249">
    <property type="entry name" value="RNA_pol_sigma70_r4_t2"/>
</dbReference>
<dbReference type="GO" id="GO:0003677">
    <property type="term" value="F:DNA binding"/>
    <property type="evidence" value="ECO:0007669"/>
    <property type="project" value="InterPro"/>
</dbReference>
<dbReference type="InterPro" id="IPR014331">
    <property type="entry name" value="RNA_pol_sigma70_ECF_RHOBA"/>
</dbReference>
<dbReference type="InterPro" id="IPR014284">
    <property type="entry name" value="RNA_pol_sigma-70_dom"/>
</dbReference>
<evidence type="ECO:0000256" key="2">
    <source>
        <dbReference type="ARBA" id="ARBA00023015"/>
    </source>
</evidence>
<evidence type="ECO:0000256" key="4">
    <source>
        <dbReference type="ARBA" id="ARBA00023163"/>
    </source>
</evidence>
<dbReference type="AlphaFoldDB" id="A0A5K7XI39"/>
<reference evidence="8" key="1">
    <citation type="submission" date="2019-10" db="EMBL/GenBank/DDBJ databases">
        <title>Lacipirellula parvula gen. nov., sp. nov., representing a lineage of planctomycetes widespread in freshwater anoxic habitats, and description of the family Lacipirellulaceae.</title>
        <authorList>
            <person name="Dedysh S.N."/>
            <person name="Kulichevskaya I.S."/>
            <person name="Beletsky A.V."/>
            <person name="Rakitin A.L."/>
            <person name="Mardanov A.V."/>
            <person name="Ivanova A.A."/>
            <person name="Saltykova V.X."/>
            <person name="Rijpstra W.I.C."/>
            <person name="Sinninghe Damste J.S."/>
            <person name="Ravin N.V."/>
        </authorList>
    </citation>
    <scope>NUCLEOTIDE SEQUENCE [LARGE SCALE GENOMIC DNA]</scope>
    <source>
        <strain evidence="8">PX69</strain>
    </source>
</reference>
<keyword evidence="3" id="KW-0731">Sigma factor</keyword>
<dbReference type="PANTHER" id="PTHR43133:SF51">
    <property type="entry name" value="RNA POLYMERASE SIGMA FACTOR"/>
    <property type="match status" value="1"/>
</dbReference>
<feature type="domain" description="RNA polymerase sigma-70 region 2" evidence="5">
    <location>
        <begin position="13"/>
        <end position="80"/>
    </location>
</feature>
<dbReference type="Gene3D" id="1.10.10.10">
    <property type="entry name" value="Winged helix-like DNA-binding domain superfamily/Winged helix DNA-binding domain"/>
    <property type="match status" value="1"/>
</dbReference>
<dbReference type="SUPFAM" id="SSF88946">
    <property type="entry name" value="Sigma2 domain of RNA polymerase sigma factors"/>
    <property type="match status" value="1"/>
</dbReference>
<sequence>MISESTREEFVRLLTQHQRRVYAYILGIVPNWNDADEILQETNIRLWSEFDRFELGTNFEAWAVRVAHFQILSWRKRVSRSRLFFDHSLVELIAQEFEAHSALADVRHQALRECVAALEPRQSELLARCYAEGAKIKQVAETLDRTTASVHKALQRVRLSLHKCIRRRLAAEGVT</sequence>
<dbReference type="InterPro" id="IPR013324">
    <property type="entry name" value="RNA_pol_sigma_r3/r4-like"/>
</dbReference>
<proteinExistence type="inferred from homology"/>
<comment type="similarity">
    <text evidence="1">Belongs to the sigma-70 factor family. ECF subfamily.</text>
</comment>